<name>A0A9D2KQD6_9BACT</name>
<proteinExistence type="predicted"/>
<sequence length="111" mass="12380">MALQTAHLSSPPHRIHAVQHAGCTADFFADILKNVKIYFSGSCRALSAKPTLVSPFDLIISNTSSFVKGNCRIIALRLSSPISSSQQYNAHSILASQEFLLPWVFRKRWHK</sequence>
<dbReference type="EMBL" id="DWZD01000017">
    <property type="protein sequence ID" value="HJA78434.1"/>
    <property type="molecule type" value="Genomic_DNA"/>
</dbReference>
<reference evidence="1" key="2">
    <citation type="submission" date="2021-04" db="EMBL/GenBank/DDBJ databases">
        <authorList>
            <person name="Gilroy R."/>
        </authorList>
    </citation>
    <scope>NUCLEOTIDE SEQUENCE</scope>
    <source>
        <strain evidence="1">5032</strain>
    </source>
</reference>
<dbReference type="Proteomes" id="UP000823821">
    <property type="component" value="Unassembled WGS sequence"/>
</dbReference>
<accession>A0A9D2KQD6</accession>
<evidence type="ECO:0000313" key="1">
    <source>
        <dbReference type="EMBL" id="HJA78434.1"/>
    </source>
</evidence>
<dbReference type="AlphaFoldDB" id="A0A9D2KQD6"/>
<protein>
    <submittedName>
        <fullName evidence="1">Uncharacterized protein</fullName>
    </submittedName>
</protein>
<organism evidence="1 2">
    <name type="scientific">Candidatus Desulfovibrio intestinavium</name>
    <dbReference type="NCBI Taxonomy" id="2838534"/>
    <lineage>
        <taxon>Bacteria</taxon>
        <taxon>Pseudomonadati</taxon>
        <taxon>Thermodesulfobacteriota</taxon>
        <taxon>Desulfovibrionia</taxon>
        <taxon>Desulfovibrionales</taxon>
        <taxon>Desulfovibrionaceae</taxon>
        <taxon>Desulfovibrio</taxon>
    </lineage>
</organism>
<gene>
    <name evidence="1" type="ORF">H9784_02515</name>
</gene>
<evidence type="ECO:0000313" key="2">
    <source>
        <dbReference type="Proteomes" id="UP000823821"/>
    </source>
</evidence>
<comment type="caution">
    <text evidence="1">The sequence shown here is derived from an EMBL/GenBank/DDBJ whole genome shotgun (WGS) entry which is preliminary data.</text>
</comment>
<reference evidence="1" key="1">
    <citation type="journal article" date="2021" name="PeerJ">
        <title>Extensive microbial diversity within the chicken gut microbiome revealed by metagenomics and culture.</title>
        <authorList>
            <person name="Gilroy R."/>
            <person name="Ravi A."/>
            <person name="Getino M."/>
            <person name="Pursley I."/>
            <person name="Horton D.L."/>
            <person name="Alikhan N.F."/>
            <person name="Baker D."/>
            <person name="Gharbi K."/>
            <person name="Hall N."/>
            <person name="Watson M."/>
            <person name="Adriaenssens E.M."/>
            <person name="Foster-Nyarko E."/>
            <person name="Jarju S."/>
            <person name="Secka A."/>
            <person name="Antonio M."/>
            <person name="Oren A."/>
            <person name="Chaudhuri R.R."/>
            <person name="La Ragione R."/>
            <person name="Hildebrand F."/>
            <person name="Pallen M.J."/>
        </authorList>
    </citation>
    <scope>NUCLEOTIDE SEQUENCE</scope>
    <source>
        <strain evidence="1">5032</strain>
    </source>
</reference>